<keyword evidence="2" id="KW-0812">Transmembrane</keyword>
<dbReference type="AlphaFoldDB" id="A0A8J7GV61"/>
<comment type="caution">
    <text evidence="3">The sequence shown here is derived from an EMBL/GenBank/DDBJ whole genome shotgun (WGS) entry which is preliminary data.</text>
</comment>
<dbReference type="EMBL" id="JADOUF010000001">
    <property type="protein sequence ID" value="MBG6139109.1"/>
    <property type="molecule type" value="Genomic_DNA"/>
</dbReference>
<feature type="transmembrane region" description="Helical" evidence="2">
    <location>
        <begin position="12"/>
        <end position="35"/>
    </location>
</feature>
<feature type="region of interest" description="Disordered" evidence="1">
    <location>
        <begin position="163"/>
        <end position="200"/>
    </location>
</feature>
<feature type="transmembrane region" description="Helical" evidence="2">
    <location>
        <begin position="110"/>
        <end position="129"/>
    </location>
</feature>
<keyword evidence="4" id="KW-1185">Reference proteome</keyword>
<feature type="transmembrane region" description="Helical" evidence="2">
    <location>
        <begin position="47"/>
        <end position="64"/>
    </location>
</feature>
<feature type="transmembrane region" description="Helical" evidence="2">
    <location>
        <begin position="76"/>
        <end position="98"/>
    </location>
</feature>
<keyword evidence="2" id="KW-0472">Membrane</keyword>
<protein>
    <submittedName>
        <fullName evidence="3">Uncharacterized protein</fullName>
    </submittedName>
</protein>
<dbReference type="Proteomes" id="UP000622552">
    <property type="component" value="Unassembled WGS sequence"/>
</dbReference>
<evidence type="ECO:0000313" key="3">
    <source>
        <dbReference type="EMBL" id="MBG6139109.1"/>
    </source>
</evidence>
<evidence type="ECO:0000256" key="2">
    <source>
        <dbReference type="SAM" id="Phobius"/>
    </source>
</evidence>
<evidence type="ECO:0000313" key="4">
    <source>
        <dbReference type="Proteomes" id="UP000622552"/>
    </source>
</evidence>
<accession>A0A8J7GV61</accession>
<name>A0A8J7GV61_9ACTN</name>
<reference evidence="3" key="1">
    <citation type="submission" date="2020-11" db="EMBL/GenBank/DDBJ databases">
        <title>Sequencing the genomes of 1000 actinobacteria strains.</title>
        <authorList>
            <person name="Klenk H.-P."/>
        </authorList>
    </citation>
    <scope>NUCLEOTIDE SEQUENCE</scope>
    <source>
        <strain evidence="3">DSM 45356</strain>
    </source>
</reference>
<organism evidence="3 4">
    <name type="scientific">Longispora fulva</name>
    <dbReference type="NCBI Taxonomy" id="619741"/>
    <lineage>
        <taxon>Bacteria</taxon>
        <taxon>Bacillati</taxon>
        <taxon>Actinomycetota</taxon>
        <taxon>Actinomycetes</taxon>
        <taxon>Micromonosporales</taxon>
        <taxon>Micromonosporaceae</taxon>
        <taxon>Longispora</taxon>
    </lineage>
</organism>
<gene>
    <name evidence="3" type="ORF">IW245_005303</name>
</gene>
<sequence length="200" mass="20284">MTSTVRPTGTLIVGLISGVVLGAVLPVLGAAAGVLSWPGGHTGEAHLGWRFGLAGSAVIIAAAFTRFRTGGSDLRVVASAASGGLVAVPLAAAAASWGRLYGGVTGPAEAGVWALGGVLAGALIGLALLTDRLPKLSARDEWRFPGDRTAVEWAELDLQWVRGPESPSPGSAVLADRGRLLSRDGRARRRGRAPGPASRV</sequence>
<evidence type="ECO:0000256" key="1">
    <source>
        <dbReference type="SAM" id="MobiDB-lite"/>
    </source>
</evidence>
<feature type="compositionally biased region" description="Basic and acidic residues" evidence="1">
    <location>
        <begin position="176"/>
        <end position="185"/>
    </location>
</feature>
<keyword evidence="2" id="KW-1133">Transmembrane helix</keyword>
<proteinExistence type="predicted"/>